<evidence type="ECO:0008006" key="3">
    <source>
        <dbReference type="Google" id="ProtNLM"/>
    </source>
</evidence>
<evidence type="ECO:0000313" key="2">
    <source>
        <dbReference type="Proteomes" id="UP000253209"/>
    </source>
</evidence>
<dbReference type="RefSeq" id="WP_114005696.1">
    <property type="nucleotide sequence ID" value="NZ_QGDC01000007.1"/>
</dbReference>
<dbReference type="InterPro" id="IPR032720">
    <property type="entry name" value="Cys_rich_CWC"/>
</dbReference>
<accession>A0A367GMC1</accession>
<sequence length="95" mass="10811">MPNTHSKHEVIRCERCSAPFECKANSFTKCQCSTVQLSLNETQYVSEHYDGCLCAKCLLEVQLEYKEMFVSPKLQTLGRIEDNNLSDLRSSSLSD</sequence>
<protein>
    <recommendedName>
        <fullName evidence="3">Cysteine-rich CWC family protein</fullName>
    </recommendedName>
</protein>
<dbReference type="OrthoDB" id="9800168at2"/>
<dbReference type="EMBL" id="QGDC01000007">
    <property type="protein sequence ID" value="RCH54185.1"/>
    <property type="molecule type" value="Genomic_DNA"/>
</dbReference>
<comment type="caution">
    <text evidence="1">The sequence shown here is derived from an EMBL/GenBank/DDBJ whole genome shotgun (WGS) entry which is preliminary data.</text>
</comment>
<reference evidence="1 2" key="1">
    <citation type="submission" date="2018-05" db="EMBL/GenBank/DDBJ databases">
        <title>Mucilaginibacter hurinus sp. nov., isolated from briquette warehouse soil.</title>
        <authorList>
            <person name="Choi L."/>
        </authorList>
    </citation>
    <scope>NUCLEOTIDE SEQUENCE [LARGE SCALE GENOMIC DNA]</scope>
    <source>
        <strain evidence="1 2">ZR32</strain>
    </source>
</reference>
<dbReference type="AlphaFoldDB" id="A0A367GMC1"/>
<gene>
    <name evidence="1" type="ORF">DJ568_12840</name>
</gene>
<dbReference type="Proteomes" id="UP000253209">
    <property type="component" value="Unassembled WGS sequence"/>
</dbReference>
<organism evidence="1 2">
    <name type="scientific">Mucilaginibacter hurinus</name>
    <dbReference type="NCBI Taxonomy" id="2201324"/>
    <lineage>
        <taxon>Bacteria</taxon>
        <taxon>Pseudomonadati</taxon>
        <taxon>Bacteroidota</taxon>
        <taxon>Sphingobacteriia</taxon>
        <taxon>Sphingobacteriales</taxon>
        <taxon>Sphingobacteriaceae</taxon>
        <taxon>Mucilaginibacter</taxon>
    </lineage>
</organism>
<name>A0A367GMC1_9SPHI</name>
<dbReference type="Pfam" id="PF14375">
    <property type="entry name" value="Cys_rich_CWC"/>
    <property type="match status" value="1"/>
</dbReference>
<proteinExistence type="predicted"/>
<evidence type="ECO:0000313" key="1">
    <source>
        <dbReference type="EMBL" id="RCH54185.1"/>
    </source>
</evidence>
<keyword evidence="2" id="KW-1185">Reference proteome</keyword>